<dbReference type="InterPro" id="IPR014001">
    <property type="entry name" value="Helicase_ATP-bd"/>
</dbReference>
<evidence type="ECO:0000256" key="7">
    <source>
        <dbReference type="ARBA" id="ARBA00023235"/>
    </source>
</evidence>
<dbReference type="PANTHER" id="PTHR13710:SF105">
    <property type="entry name" value="ATP-DEPENDENT DNA HELICASE Q1"/>
    <property type="match status" value="1"/>
</dbReference>
<dbReference type="GO" id="GO:0016787">
    <property type="term" value="F:hydrolase activity"/>
    <property type="evidence" value="ECO:0007669"/>
    <property type="project" value="UniProtKB-KW"/>
</dbReference>
<keyword evidence="5" id="KW-0067">ATP-binding</keyword>
<accession>A0A255H990</accession>
<dbReference type="InterPro" id="IPR002464">
    <property type="entry name" value="DNA/RNA_helicase_DEAH_CS"/>
</dbReference>
<dbReference type="InterPro" id="IPR011545">
    <property type="entry name" value="DEAD/DEAH_box_helicase_dom"/>
</dbReference>
<evidence type="ECO:0000256" key="6">
    <source>
        <dbReference type="ARBA" id="ARBA00023125"/>
    </source>
</evidence>
<dbReference type="AlphaFoldDB" id="A0A255H990"/>
<dbReference type="RefSeq" id="WP_094363047.1">
    <property type="nucleotide sequence ID" value="NZ_NMVQ01000005.1"/>
</dbReference>
<dbReference type="PROSITE" id="PS51192">
    <property type="entry name" value="HELICASE_ATP_BIND_1"/>
    <property type="match status" value="1"/>
</dbReference>
<feature type="domain" description="Helicase ATP-binding" evidence="10">
    <location>
        <begin position="36"/>
        <end position="211"/>
    </location>
</feature>
<dbReference type="GO" id="GO:0003677">
    <property type="term" value="F:DNA binding"/>
    <property type="evidence" value="ECO:0007669"/>
    <property type="project" value="UniProtKB-KW"/>
</dbReference>
<evidence type="ECO:0000259" key="10">
    <source>
        <dbReference type="PROSITE" id="PS51192"/>
    </source>
</evidence>
<comment type="similarity">
    <text evidence="1">Belongs to the helicase family. RecQ subfamily.</text>
</comment>
<gene>
    <name evidence="12" type="ORF">CGZ93_04945</name>
</gene>
<sequence length="714" mass="77453">MTADTPHLDDDALTVLRRLTGRPDATFRDGQLEAIKALVEQRQRVLVVQRTGWGKSAVYFVASLLRRQRGSGPTLIVSPLLALMRDQVAAAERAGVRTAAINSANVTEWDEVIDRLRADELDLLLVSPERLTNPRFRDTVLPALLDRLGLLVVDEAHCISDWGHDFRPDYRRIRELIADLAADVPVLATTATANERVVTDVAEQLGGGGHRVLTLRGPLARDSLRLGVLTLQTSRQRLGWLLAHLAELPGSGIIYALTVSAAEDTARLLADAGLPVKAYTGRTDPAEREAAEQALQDNRVKALVATSALGMGFDKPDLGFVVHLGAPSSPVAYYQQVGRAGRATDRADVLLLPGVEDRDIWHYFATVSMPTPHKVGQVLTALEQADKPLSVGALEARVDLRRSPLELLLKVLAVDGAVEKVGGGWQRTGTDWSYDEERYGRIEEARQREQQAMLDYESGSACRMEFLTRQLDDPTAAACGRCDNCQRAAGEPVWFSADVPADWVEKAEAGLARVGVPIEPRVQWPSGMDRLSVPVKGRIPAEEAYAEGRAVARLTDLGHGAALRSLFVNDDQGNPVDAEVPANLARACVEVLREWGWGERPVAVLSIGSLSRPRLVRSLAEGLARVGRLTDLGTLAVRPELPQPGPGNSAYRLASLWQRFELSAEQRSALAGLSGPVLLVDDLVDSRWTMTVAAREVRLAGAPAVLPFALALAG</sequence>
<dbReference type="GO" id="GO:0005737">
    <property type="term" value="C:cytoplasm"/>
    <property type="evidence" value="ECO:0007669"/>
    <property type="project" value="TreeGrafter"/>
</dbReference>
<dbReference type="GO" id="GO:0030894">
    <property type="term" value="C:replisome"/>
    <property type="evidence" value="ECO:0007669"/>
    <property type="project" value="TreeGrafter"/>
</dbReference>
<reference evidence="12 13" key="1">
    <citation type="submission" date="2017-07" db="EMBL/GenBank/DDBJ databases">
        <title>Draft whole genome sequences of clinical Proprionibacteriaceae strains.</title>
        <authorList>
            <person name="Bernier A.-M."/>
            <person name="Bernard K."/>
            <person name="Domingo M.-C."/>
        </authorList>
    </citation>
    <scope>NUCLEOTIDE SEQUENCE [LARGE SCALE GENOMIC DNA]</scope>
    <source>
        <strain evidence="12 13">NML 130396</strain>
    </source>
</reference>
<dbReference type="InterPro" id="IPR001650">
    <property type="entry name" value="Helicase_C-like"/>
</dbReference>
<evidence type="ECO:0000256" key="2">
    <source>
        <dbReference type="ARBA" id="ARBA00022741"/>
    </source>
</evidence>
<dbReference type="PANTHER" id="PTHR13710">
    <property type="entry name" value="DNA HELICASE RECQ FAMILY MEMBER"/>
    <property type="match status" value="1"/>
</dbReference>
<organism evidence="12 13">
    <name type="scientific">Enemella dayhoffiae</name>
    <dbReference type="NCBI Taxonomy" id="2016507"/>
    <lineage>
        <taxon>Bacteria</taxon>
        <taxon>Bacillati</taxon>
        <taxon>Actinomycetota</taxon>
        <taxon>Actinomycetes</taxon>
        <taxon>Propionibacteriales</taxon>
        <taxon>Propionibacteriaceae</taxon>
        <taxon>Enemella</taxon>
    </lineage>
</organism>
<dbReference type="EC" id="5.6.2.4" evidence="9"/>
<evidence type="ECO:0000256" key="8">
    <source>
        <dbReference type="ARBA" id="ARBA00034617"/>
    </source>
</evidence>
<dbReference type="Pfam" id="PF00271">
    <property type="entry name" value="Helicase_C"/>
    <property type="match status" value="1"/>
</dbReference>
<keyword evidence="2" id="KW-0547">Nucleotide-binding</keyword>
<dbReference type="OrthoDB" id="9760034at2"/>
<dbReference type="PROSITE" id="PS51194">
    <property type="entry name" value="HELICASE_CTER"/>
    <property type="match status" value="1"/>
</dbReference>
<keyword evidence="4" id="KW-0347">Helicase</keyword>
<feature type="domain" description="Helicase C-terminal" evidence="11">
    <location>
        <begin position="240"/>
        <end position="390"/>
    </location>
</feature>
<dbReference type="GO" id="GO:0006281">
    <property type="term" value="P:DNA repair"/>
    <property type="evidence" value="ECO:0007669"/>
    <property type="project" value="TreeGrafter"/>
</dbReference>
<name>A0A255H990_9ACTN</name>
<proteinExistence type="inferred from homology"/>
<dbReference type="PROSITE" id="PS00690">
    <property type="entry name" value="DEAH_ATP_HELICASE"/>
    <property type="match status" value="1"/>
</dbReference>
<evidence type="ECO:0000259" key="11">
    <source>
        <dbReference type="PROSITE" id="PS51194"/>
    </source>
</evidence>
<comment type="catalytic activity">
    <reaction evidence="8">
        <text>Couples ATP hydrolysis with the unwinding of duplex DNA by translocating in the 3'-5' direction.</text>
        <dbReference type="EC" id="5.6.2.4"/>
    </reaction>
</comment>
<dbReference type="GO" id="GO:0005524">
    <property type="term" value="F:ATP binding"/>
    <property type="evidence" value="ECO:0007669"/>
    <property type="project" value="UniProtKB-KW"/>
</dbReference>
<keyword evidence="6" id="KW-0238">DNA-binding</keyword>
<dbReference type="GO" id="GO:0043590">
    <property type="term" value="C:bacterial nucleoid"/>
    <property type="evidence" value="ECO:0007669"/>
    <property type="project" value="TreeGrafter"/>
</dbReference>
<dbReference type="NCBIfam" id="TIGR00614">
    <property type="entry name" value="recQ_fam"/>
    <property type="match status" value="1"/>
</dbReference>
<evidence type="ECO:0000256" key="9">
    <source>
        <dbReference type="ARBA" id="ARBA00034808"/>
    </source>
</evidence>
<protein>
    <recommendedName>
        <fullName evidence="9">DNA 3'-5' helicase</fullName>
        <ecNumber evidence="9">5.6.2.4</ecNumber>
    </recommendedName>
</protein>
<dbReference type="Pfam" id="PF00270">
    <property type="entry name" value="DEAD"/>
    <property type="match status" value="1"/>
</dbReference>
<dbReference type="Gene3D" id="3.40.50.300">
    <property type="entry name" value="P-loop containing nucleotide triphosphate hydrolases"/>
    <property type="match status" value="2"/>
</dbReference>
<dbReference type="InterPro" id="IPR029057">
    <property type="entry name" value="PRTase-like"/>
</dbReference>
<dbReference type="GO" id="GO:0009378">
    <property type="term" value="F:four-way junction helicase activity"/>
    <property type="evidence" value="ECO:0007669"/>
    <property type="project" value="TreeGrafter"/>
</dbReference>
<dbReference type="SMART" id="SM00490">
    <property type="entry name" value="HELICc"/>
    <property type="match status" value="1"/>
</dbReference>
<dbReference type="InterPro" id="IPR027417">
    <property type="entry name" value="P-loop_NTPase"/>
</dbReference>
<dbReference type="SUPFAM" id="SSF52540">
    <property type="entry name" value="P-loop containing nucleoside triphosphate hydrolases"/>
    <property type="match status" value="1"/>
</dbReference>
<dbReference type="GO" id="GO:0043138">
    <property type="term" value="F:3'-5' DNA helicase activity"/>
    <property type="evidence" value="ECO:0007669"/>
    <property type="project" value="UniProtKB-EC"/>
</dbReference>
<comment type="caution">
    <text evidence="12">The sequence shown here is derived from an EMBL/GenBank/DDBJ whole genome shotgun (WGS) entry which is preliminary data.</text>
</comment>
<dbReference type="InterPro" id="IPR004589">
    <property type="entry name" value="DNA_helicase_ATP-dep_RecQ"/>
</dbReference>
<evidence type="ECO:0000256" key="1">
    <source>
        <dbReference type="ARBA" id="ARBA00005446"/>
    </source>
</evidence>
<keyword evidence="7" id="KW-0413">Isomerase</keyword>
<evidence type="ECO:0000313" key="13">
    <source>
        <dbReference type="Proteomes" id="UP000216311"/>
    </source>
</evidence>
<dbReference type="EMBL" id="NMVQ01000005">
    <property type="protein sequence ID" value="OYO24167.1"/>
    <property type="molecule type" value="Genomic_DNA"/>
</dbReference>
<dbReference type="Proteomes" id="UP000216311">
    <property type="component" value="Unassembled WGS sequence"/>
</dbReference>
<dbReference type="SMART" id="SM00487">
    <property type="entry name" value="DEXDc"/>
    <property type="match status" value="1"/>
</dbReference>
<evidence type="ECO:0000256" key="5">
    <source>
        <dbReference type="ARBA" id="ARBA00022840"/>
    </source>
</evidence>
<keyword evidence="13" id="KW-1185">Reference proteome</keyword>
<evidence type="ECO:0000313" key="12">
    <source>
        <dbReference type="EMBL" id="OYO24167.1"/>
    </source>
</evidence>
<evidence type="ECO:0000256" key="4">
    <source>
        <dbReference type="ARBA" id="ARBA00022806"/>
    </source>
</evidence>
<keyword evidence="3" id="KW-0378">Hydrolase</keyword>
<dbReference type="GO" id="GO:0006310">
    <property type="term" value="P:DNA recombination"/>
    <property type="evidence" value="ECO:0007669"/>
    <property type="project" value="InterPro"/>
</dbReference>
<dbReference type="SUPFAM" id="SSF53271">
    <property type="entry name" value="PRTase-like"/>
    <property type="match status" value="1"/>
</dbReference>
<evidence type="ECO:0000256" key="3">
    <source>
        <dbReference type="ARBA" id="ARBA00022801"/>
    </source>
</evidence>